<evidence type="ECO:0000256" key="1">
    <source>
        <dbReference type="ARBA" id="ARBA00001974"/>
    </source>
</evidence>
<dbReference type="EMBL" id="MCGE01000008">
    <property type="protein sequence ID" value="ORZ18955.1"/>
    <property type="molecule type" value="Genomic_DNA"/>
</dbReference>
<name>A0A1X2IME7_9FUNG</name>
<keyword evidence="2" id="KW-0285">Flavoprotein</keyword>
<comment type="cofactor">
    <cofactor evidence="1">
        <name>FAD</name>
        <dbReference type="ChEBI" id="CHEBI:57692"/>
    </cofactor>
</comment>
<feature type="domain" description="FAD-binding" evidence="5">
    <location>
        <begin position="20"/>
        <end position="348"/>
    </location>
</feature>
<dbReference type="AlphaFoldDB" id="A0A1X2IME7"/>
<keyword evidence="7" id="KW-1185">Reference proteome</keyword>
<dbReference type="Pfam" id="PF01494">
    <property type="entry name" value="FAD_binding_3"/>
    <property type="match status" value="1"/>
</dbReference>
<accession>A0A1X2IME7</accession>
<dbReference type="Proteomes" id="UP000193560">
    <property type="component" value="Unassembled WGS sequence"/>
</dbReference>
<dbReference type="PANTHER" id="PTHR43004">
    <property type="entry name" value="TRK SYSTEM POTASSIUM UPTAKE PROTEIN"/>
    <property type="match status" value="1"/>
</dbReference>
<gene>
    <name evidence="6" type="ORF">BCR42DRAFT_411926</name>
</gene>
<keyword evidence="3" id="KW-0274">FAD</keyword>
<proteinExistence type="predicted"/>
<evidence type="ECO:0000313" key="7">
    <source>
        <dbReference type="Proteomes" id="UP000193560"/>
    </source>
</evidence>
<dbReference type="STRING" id="90262.A0A1X2IME7"/>
<dbReference type="PANTHER" id="PTHR43004:SF19">
    <property type="entry name" value="BINDING MONOOXYGENASE, PUTATIVE (JCVI)-RELATED"/>
    <property type="match status" value="1"/>
</dbReference>
<dbReference type="PRINTS" id="PR00420">
    <property type="entry name" value="RNGMNOXGNASE"/>
</dbReference>
<reference evidence="6 7" key="1">
    <citation type="submission" date="2016-07" db="EMBL/GenBank/DDBJ databases">
        <title>Pervasive Adenine N6-methylation of Active Genes in Fungi.</title>
        <authorList>
            <consortium name="DOE Joint Genome Institute"/>
            <person name="Mondo S.J."/>
            <person name="Dannebaum R.O."/>
            <person name="Kuo R.C."/>
            <person name="Labutti K."/>
            <person name="Haridas S."/>
            <person name="Kuo A."/>
            <person name="Salamov A."/>
            <person name="Ahrendt S.R."/>
            <person name="Lipzen A."/>
            <person name="Sullivan W."/>
            <person name="Andreopoulos W.B."/>
            <person name="Clum A."/>
            <person name="Lindquist E."/>
            <person name="Daum C."/>
            <person name="Ramamoorthy G.K."/>
            <person name="Gryganskyi A."/>
            <person name="Culley D."/>
            <person name="Magnuson J.K."/>
            <person name="James T.Y."/>
            <person name="O'Malley M.A."/>
            <person name="Stajich J.E."/>
            <person name="Spatafora J.W."/>
            <person name="Visel A."/>
            <person name="Grigoriev I.V."/>
        </authorList>
    </citation>
    <scope>NUCLEOTIDE SEQUENCE [LARGE SCALE GENOMIC DNA]</scope>
    <source>
        <strain evidence="6 7">NRRL 1336</strain>
    </source>
</reference>
<evidence type="ECO:0000259" key="5">
    <source>
        <dbReference type="Pfam" id="PF01494"/>
    </source>
</evidence>
<protein>
    <submittedName>
        <fullName evidence="6">FAD binding domain-domain-containing protein</fullName>
    </submittedName>
</protein>
<dbReference type="GO" id="GO:0071949">
    <property type="term" value="F:FAD binding"/>
    <property type="evidence" value="ECO:0007669"/>
    <property type="project" value="InterPro"/>
</dbReference>
<dbReference type="OrthoDB" id="2690153at2759"/>
<evidence type="ECO:0000256" key="4">
    <source>
        <dbReference type="ARBA" id="ARBA00023002"/>
    </source>
</evidence>
<dbReference type="SUPFAM" id="SSF51905">
    <property type="entry name" value="FAD/NAD(P)-binding domain"/>
    <property type="match status" value="1"/>
</dbReference>
<dbReference type="InterPro" id="IPR036188">
    <property type="entry name" value="FAD/NAD-bd_sf"/>
</dbReference>
<keyword evidence="4" id="KW-0560">Oxidoreductase</keyword>
<organism evidence="6 7">
    <name type="scientific">Absidia repens</name>
    <dbReference type="NCBI Taxonomy" id="90262"/>
    <lineage>
        <taxon>Eukaryota</taxon>
        <taxon>Fungi</taxon>
        <taxon>Fungi incertae sedis</taxon>
        <taxon>Mucoromycota</taxon>
        <taxon>Mucoromycotina</taxon>
        <taxon>Mucoromycetes</taxon>
        <taxon>Mucorales</taxon>
        <taxon>Cunninghamellaceae</taxon>
        <taxon>Absidia</taxon>
    </lineage>
</organism>
<dbReference type="InterPro" id="IPR002938">
    <property type="entry name" value="FAD-bd"/>
</dbReference>
<dbReference type="GO" id="GO:0016709">
    <property type="term" value="F:oxidoreductase activity, acting on paired donors, with incorporation or reduction of molecular oxygen, NAD(P)H as one donor, and incorporation of one atom of oxygen"/>
    <property type="evidence" value="ECO:0007669"/>
    <property type="project" value="UniProtKB-ARBA"/>
</dbReference>
<dbReference type="InterPro" id="IPR050641">
    <property type="entry name" value="RIFMO-like"/>
</dbReference>
<evidence type="ECO:0000256" key="2">
    <source>
        <dbReference type="ARBA" id="ARBA00022630"/>
    </source>
</evidence>
<comment type="caution">
    <text evidence="6">The sequence shown here is derived from an EMBL/GenBank/DDBJ whole genome shotgun (WGS) entry which is preliminary data.</text>
</comment>
<evidence type="ECO:0000256" key="3">
    <source>
        <dbReference type="ARBA" id="ARBA00022827"/>
    </source>
</evidence>
<sequence length="581" mass="65188">MNHTFDVFISGCGPVGLLGPTQQSRAFGITPHTMEIFQHHGLTYRILQQSIACRGGTLFLNGKDMGDLHFDEFDAVFPQLTFLSQSKVEAILVDEIEKIHGKIHWNTELIEYEQQKDCIVAQVKDHTSGKTFEVAAQYIIGSDGCHSSIRKQNPTWTYEGNSIQSNFALADFVLEGADISRIRNRQVVFYHSKGASVLIPLPHEDDGDSVTMRMVSNLGTYATDHGAKVTHGTDNPREELTLDQVKDLMDERMNNLQVSIKRPIWLTFFNVNERMANGFRRGRAFIMGDAAHCHSPAGGQGMNIGLQDAENLAWKLSLALNDESSDSEKLLDSYSIEREPIVRSVVDATGILTRVAMSNSFVMSLARYAGLAVAYAVPPVRRILVNRILQLDFTLGDSPIIAPPKPNERFLEQGGHSLKETRALLSKDVTIAVERKTIFEILEKWNNKHAVFWMITRQTWQQEPDVKLTNAFIDGISRYNSCRGFVFQSTTQFATFDDFNSTTQHKVVDYWIDTHAISSADSLTSKLGLTAHLTDSKSKIPPAALVILRPDRYIAYSSLVSTQLELDQAFTFMDSYLLQNQ</sequence>
<dbReference type="Gene3D" id="3.50.50.60">
    <property type="entry name" value="FAD/NAD(P)-binding domain"/>
    <property type="match status" value="1"/>
</dbReference>
<dbReference type="Gene3D" id="3.30.70.2450">
    <property type="match status" value="1"/>
</dbReference>
<evidence type="ECO:0000313" key="6">
    <source>
        <dbReference type="EMBL" id="ORZ18955.1"/>
    </source>
</evidence>